<dbReference type="SUPFAM" id="SSF47781">
    <property type="entry name" value="RuvA domain 2-like"/>
    <property type="match status" value="1"/>
</dbReference>
<dbReference type="Pfam" id="PF14520">
    <property type="entry name" value="HHH_5"/>
    <property type="match status" value="1"/>
</dbReference>
<evidence type="ECO:0000313" key="3">
    <source>
        <dbReference type="EMBL" id="ACY48867.1"/>
    </source>
</evidence>
<accession>D0MKF5</accession>
<feature type="domain" description="Helix-hairpin-helix DNA-binding motif class 1" evidence="2">
    <location>
        <begin position="31"/>
        <end position="50"/>
    </location>
</feature>
<evidence type="ECO:0000259" key="2">
    <source>
        <dbReference type="SMART" id="SM00278"/>
    </source>
</evidence>
<dbReference type="GO" id="GO:0009294">
    <property type="term" value="P:DNA-mediated transformation"/>
    <property type="evidence" value="ECO:0007669"/>
    <property type="project" value="InterPro"/>
</dbReference>
<dbReference type="AlphaFoldDB" id="D0MKF5"/>
<dbReference type="SMART" id="SM00278">
    <property type="entry name" value="HhH1"/>
    <property type="match status" value="2"/>
</dbReference>
<dbReference type="eggNOG" id="COG0758">
    <property type="taxonomic scope" value="Bacteria"/>
</dbReference>
<feature type="domain" description="Helix-hairpin-helix DNA-binding motif class 1" evidence="2">
    <location>
        <begin position="63"/>
        <end position="82"/>
    </location>
</feature>
<dbReference type="Pfam" id="PF02481">
    <property type="entry name" value="DNA_processg_A"/>
    <property type="match status" value="1"/>
</dbReference>
<dbReference type="InterPro" id="IPR010994">
    <property type="entry name" value="RuvA_2-like"/>
</dbReference>
<dbReference type="Pfam" id="PF17782">
    <property type="entry name" value="WHD_DprA"/>
    <property type="match status" value="1"/>
</dbReference>
<dbReference type="HOGENOM" id="CLU_029601_1_1_10"/>
<dbReference type="GO" id="GO:0003677">
    <property type="term" value="F:DNA binding"/>
    <property type="evidence" value="ECO:0007669"/>
    <property type="project" value="InterPro"/>
</dbReference>
<dbReference type="RefSeq" id="WP_012844478.1">
    <property type="nucleotide sequence ID" value="NC_013501.1"/>
</dbReference>
<reference evidence="3 4" key="1">
    <citation type="journal article" date="2009" name="Stand. Genomic Sci.">
        <title>Complete genome sequence of Rhodothermus marinus type strain (R-10).</title>
        <authorList>
            <person name="Nolan M."/>
            <person name="Tindall B.J."/>
            <person name="Pomrenke H."/>
            <person name="Lapidus A."/>
            <person name="Copeland A."/>
            <person name="Glavina Del Rio T."/>
            <person name="Lucas S."/>
            <person name="Chen F."/>
            <person name="Tice H."/>
            <person name="Cheng J.F."/>
            <person name="Saunders E."/>
            <person name="Han C."/>
            <person name="Bruce D."/>
            <person name="Goodwin L."/>
            <person name="Chain P."/>
            <person name="Pitluck S."/>
            <person name="Ovchinikova G."/>
            <person name="Pati A."/>
            <person name="Ivanova N."/>
            <person name="Mavromatis K."/>
            <person name="Chen A."/>
            <person name="Palaniappan K."/>
            <person name="Land M."/>
            <person name="Hauser L."/>
            <person name="Chang Y.J."/>
            <person name="Jeffries C.D."/>
            <person name="Brettin T."/>
            <person name="Goker M."/>
            <person name="Bristow J."/>
            <person name="Eisen J.A."/>
            <person name="Markowitz V."/>
            <person name="Hugenholtz P."/>
            <person name="Kyrpides N.C."/>
            <person name="Klenk H.P."/>
            <person name="Detter J.C."/>
        </authorList>
    </citation>
    <scope>NUCLEOTIDE SEQUENCE [LARGE SCALE GENOMIC DNA]</scope>
    <source>
        <strain evidence="4">ATCC 43812 / DSM 4252 / R-10</strain>
    </source>
</reference>
<dbReference type="Proteomes" id="UP000002221">
    <property type="component" value="Chromosome"/>
</dbReference>
<name>D0MKF5_RHOM4</name>
<gene>
    <name evidence="3" type="ordered locus">Rmar_1985</name>
</gene>
<evidence type="ECO:0000313" key="4">
    <source>
        <dbReference type="Proteomes" id="UP000002221"/>
    </source>
</evidence>
<dbReference type="Gene3D" id="3.40.50.450">
    <property type="match status" value="1"/>
</dbReference>
<dbReference type="PANTHER" id="PTHR43022:SF1">
    <property type="entry name" value="PROTEIN SMF"/>
    <property type="match status" value="1"/>
</dbReference>
<evidence type="ECO:0000256" key="1">
    <source>
        <dbReference type="ARBA" id="ARBA00006525"/>
    </source>
</evidence>
<dbReference type="InterPro" id="IPR036388">
    <property type="entry name" value="WH-like_DNA-bd_sf"/>
</dbReference>
<dbReference type="GO" id="GO:0006281">
    <property type="term" value="P:DNA repair"/>
    <property type="evidence" value="ECO:0007669"/>
    <property type="project" value="InterPro"/>
</dbReference>
<dbReference type="KEGG" id="rmr:Rmar_1985"/>
<dbReference type="InterPro" id="IPR041614">
    <property type="entry name" value="DprA_WH"/>
</dbReference>
<dbReference type="InterPro" id="IPR057666">
    <property type="entry name" value="DrpA_SLOG"/>
</dbReference>
<dbReference type="NCBIfam" id="TIGR00732">
    <property type="entry name" value="dprA"/>
    <property type="match status" value="1"/>
</dbReference>
<protein>
    <submittedName>
        <fullName evidence="3">DNA protecting protein DprA</fullName>
    </submittedName>
</protein>
<dbReference type="SUPFAM" id="SSF102405">
    <property type="entry name" value="MCP/YpsA-like"/>
    <property type="match status" value="1"/>
</dbReference>
<keyword evidence="4" id="KW-1185">Reference proteome</keyword>
<dbReference type="PANTHER" id="PTHR43022">
    <property type="entry name" value="PROTEIN SMF"/>
    <property type="match status" value="1"/>
</dbReference>
<dbReference type="EMBL" id="CP001807">
    <property type="protein sequence ID" value="ACY48867.1"/>
    <property type="molecule type" value="Genomic_DNA"/>
</dbReference>
<comment type="similarity">
    <text evidence="1">Belongs to the DprA/Smf family.</text>
</comment>
<dbReference type="OrthoDB" id="9785707at2"/>
<sequence length="385" mass="41076">MTAEPFPFDEDESAAFGAAPDDPAEELRALVALTLVPGVGPGRIRALLARFGSAQAALHAPVAALVQVPGIGLQTARRIAAFDDWDAVDVQFERAERVGATLIPAWDERFPPLLRQIYDPPALLWVRGERTPADDNAVAIVGTRRPTDYGLRTARQFAAALAREGVTVVSGLAYGIDAAAHRGALEAGGRTLAVLGSGVDRIYPSRHERLARAITAQGALVSEFPLGAAPDAPNFPRRNRLISGLARAVLIVEAYETGGALITARLALEQNREVLAIPGALHNPASAGTNRLIRDSLARLVCSPEDVLEALGLGSAPTVPEPPPPPPLSGLERQLYDALEPEPIHIDVLCERTGLDPSTALVYLLQLEFKGLVRQLAGKQFYRLQ</sequence>
<dbReference type="Gene3D" id="1.10.10.10">
    <property type="entry name" value="Winged helix-like DNA-binding domain superfamily/Winged helix DNA-binding domain"/>
    <property type="match status" value="1"/>
</dbReference>
<dbReference type="InterPro" id="IPR003583">
    <property type="entry name" value="Hlx-hairpin-Hlx_DNA-bd_motif"/>
</dbReference>
<organism evidence="3 4">
    <name type="scientific">Rhodothermus marinus (strain ATCC 43812 / DSM 4252 / R-10)</name>
    <name type="common">Rhodothermus obamensis</name>
    <dbReference type="NCBI Taxonomy" id="518766"/>
    <lineage>
        <taxon>Bacteria</taxon>
        <taxon>Pseudomonadati</taxon>
        <taxon>Rhodothermota</taxon>
        <taxon>Rhodothermia</taxon>
        <taxon>Rhodothermales</taxon>
        <taxon>Rhodothermaceae</taxon>
        <taxon>Rhodothermus</taxon>
    </lineage>
</organism>
<dbReference type="STRING" id="518766.Rmar_1985"/>
<dbReference type="InterPro" id="IPR003488">
    <property type="entry name" value="DprA"/>
</dbReference>
<dbReference type="eggNOG" id="COG0322">
    <property type="taxonomic scope" value="Bacteria"/>
</dbReference>
<proteinExistence type="inferred from homology"/>